<evidence type="ECO:0000313" key="1">
    <source>
        <dbReference type="EMBL" id="GFY05480.1"/>
    </source>
</evidence>
<dbReference type="Proteomes" id="UP000887159">
    <property type="component" value="Unassembled WGS sequence"/>
</dbReference>
<protein>
    <submittedName>
        <fullName evidence="1">Uncharacterized protein</fullName>
    </submittedName>
</protein>
<sequence length="119" mass="13725">MGGHMEISSRYLRPDGSSMEHMQVILPKPGFHHLNAFNSVGLMYLVFFQIKSFHCLLVCEQHRSPLLLRPRNMPSKRCRPLRGTHTTGLLAYRPAFKTISHRKFFFLMLESGLQRAAAQ</sequence>
<proteinExistence type="predicted"/>
<accession>A0A8X6VGS6</accession>
<gene>
    <name evidence="1" type="ORF">TNCV_218621</name>
</gene>
<dbReference type="EMBL" id="BMAU01021253">
    <property type="protein sequence ID" value="GFY05480.1"/>
    <property type="molecule type" value="Genomic_DNA"/>
</dbReference>
<name>A0A8X6VGS6_TRICX</name>
<comment type="caution">
    <text evidence="1">The sequence shown here is derived from an EMBL/GenBank/DDBJ whole genome shotgun (WGS) entry which is preliminary data.</text>
</comment>
<keyword evidence="2" id="KW-1185">Reference proteome</keyword>
<evidence type="ECO:0000313" key="2">
    <source>
        <dbReference type="Proteomes" id="UP000887159"/>
    </source>
</evidence>
<dbReference type="AlphaFoldDB" id="A0A8X6VGS6"/>
<reference evidence="1" key="1">
    <citation type="submission" date="2020-08" db="EMBL/GenBank/DDBJ databases">
        <title>Multicomponent nature underlies the extraordinary mechanical properties of spider dragline silk.</title>
        <authorList>
            <person name="Kono N."/>
            <person name="Nakamura H."/>
            <person name="Mori M."/>
            <person name="Yoshida Y."/>
            <person name="Ohtoshi R."/>
            <person name="Malay A.D."/>
            <person name="Moran D.A.P."/>
            <person name="Tomita M."/>
            <person name="Numata K."/>
            <person name="Arakawa K."/>
        </authorList>
    </citation>
    <scope>NUCLEOTIDE SEQUENCE</scope>
</reference>
<organism evidence="1 2">
    <name type="scientific">Trichonephila clavipes</name>
    <name type="common">Golden silk orbweaver</name>
    <name type="synonym">Nephila clavipes</name>
    <dbReference type="NCBI Taxonomy" id="2585209"/>
    <lineage>
        <taxon>Eukaryota</taxon>
        <taxon>Metazoa</taxon>
        <taxon>Ecdysozoa</taxon>
        <taxon>Arthropoda</taxon>
        <taxon>Chelicerata</taxon>
        <taxon>Arachnida</taxon>
        <taxon>Araneae</taxon>
        <taxon>Araneomorphae</taxon>
        <taxon>Entelegynae</taxon>
        <taxon>Araneoidea</taxon>
        <taxon>Nephilidae</taxon>
        <taxon>Trichonephila</taxon>
    </lineage>
</organism>